<evidence type="ECO:0000256" key="3">
    <source>
        <dbReference type="ARBA" id="ARBA00022603"/>
    </source>
</evidence>
<comment type="similarity">
    <text evidence="1">Belongs to the methyltransferase superfamily. PrmA family.</text>
</comment>
<proteinExistence type="inferred from homology"/>
<organism evidence="6 7">
    <name type="scientific">Helicobacter felis (strain ATCC 49179 / CCUG 28539 / NCTC 12436 / CS1)</name>
    <dbReference type="NCBI Taxonomy" id="936155"/>
    <lineage>
        <taxon>Bacteria</taxon>
        <taxon>Pseudomonadati</taxon>
        <taxon>Campylobacterota</taxon>
        <taxon>Epsilonproteobacteria</taxon>
        <taxon>Campylobacterales</taxon>
        <taxon>Helicobacteraceae</taxon>
        <taxon>Helicobacter</taxon>
    </lineage>
</organism>
<dbReference type="AlphaFoldDB" id="E7A9G3"/>
<evidence type="ECO:0000256" key="4">
    <source>
        <dbReference type="ARBA" id="ARBA00022679"/>
    </source>
</evidence>
<protein>
    <submittedName>
        <fullName evidence="6">Ribosomal protein methyltransferase</fullName>
    </submittedName>
</protein>
<dbReference type="RefSeq" id="WP_013469704.1">
    <property type="nucleotide sequence ID" value="NC_014810.2"/>
</dbReference>
<dbReference type="eggNOG" id="COG2264">
    <property type="taxonomic scope" value="Bacteria"/>
</dbReference>
<gene>
    <name evidence="6" type="primary">prmA</name>
    <name evidence="6" type="ordered locus">Hfelis_12560</name>
</gene>
<name>E7A9G3_HELFC</name>
<dbReference type="InterPro" id="IPR004498">
    <property type="entry name" value="Ribosomal_PrmA_MeTrfase"/>
</dbReference>
<dbReference type="CDD" id="cd02440">
    <property type="entry name" value="AdoMet_MTases"/>
    <property type="match status" value="1"/>
</dbReference>
<dbReference type="GO" id="GO:0032259">
    <property type="term" value="P:methylation"/>
    <property type="evidence" value="ECO:0007669"/>
    <property type="project" value="UniProtKB-KW"/>
</dbReference>
<evidence type="ECO:0000313" key="6">
    <source>
        <dbReference type="EMBL" id="CBY83340.1"/>
    </source>
</evidence>
<dbReference type="NCBIfam" id="TIGR00406">
    <property type="entry name" value="prmA"/>
    <property type="match status" value="1"/>
</dbReference>
<dbReference type="PANTHER" id="PTHR43648">
    <property type="entry name" value="ELECTRON TRANSFER FLAVOPROTEIN BETA SUBUNIT LYSINE METHYLTRANSFERASE"/>
    <property type="match status" value="1"/>
</dbReference>
<dbReference type="OrthoDB" id="9785995at2"/>
<keyword evidence="6" id="KW-0687">Ribonucleoprotein</keyword>
<dbReference type="PANTHER" id="PTHR43648:SF1">
    <property type="entry name" value="ELECTRON TRANSFER FLAVOPROTEIN BETA SUBUNIT LYSINE METHYLTRANSFERASE"/>
    <property type="match status" value="1"/>
</dbReference>
<dbReference type="SUPFAM" id="SSF53335">
    <property type="entry name" value="S-adenosyl-L-methionine-dependent methyltransferases"/>
    <property type="match status" value="1"/>
</dbReference>
<sequence>MRDIYFKTIVAPTKYPDLFADFLLSTTQEAIEEVSFSALEDMDFDCLGSSDGVPEQAFIVYSSKDPAPLLQSLRSFCKTLTQRTEQKHIGVYHHTSTHDLLDWIKTYQENTTPITCGKFHIVPSWVSTSSDENTIILDPALAFGTGRHESSAMVLEMLSLLPHLKGKLALDVGCGSGILSLALAKLGATVHACDTDMLAITESTKNFAQNGLALDRIWHGSMEQILKPISYDLITINIIPEVIADLYPAVLEVSTEGTLIFLSGILESKKETILEIYTEGFRVLECLNRNEWVCLRLERMEQI</sequence>
<keyword evidence="2" id="KW-0963">Cytoplasm</keyword>
<dbReference type="HOGENOM" id="CLU_049382_1_0_7"/>
<evidence type="ECO:0000256" key="2">
    <source>
        <dbReference type="ARBA" id="ARBA00022490"/>
    </source>
</evidence>
<keyword evidence="5" id="KW-0949">S-adenosyl-L-methionine</keyword>
<keyword evidence="7" id="KW-1185">Reference proteome</keyword>
<dbReference type="KEGG" id="hfe:HFELIS_12560"/>
<dbReference type="GO" id="GO:0008276">
    <property type="term" value="F:protein methyltransferase activity"/>
    <property type="evidence" value="ECO:0007669"/>
    <property type="project" value="InterPro"/>
</dbReference>
<dbReference type="STRING" id="936155.HFELIS_12560"/>
<dbReference type="Pfam" id="PF06325">
    <property type="entry name" value="PrmA"/>
    <property type="match status" value="1"/>
</dbReference>
<reference evidence="6 7" key="1">
    <citation type="journal article" date="2011" name="Genome Biol. Evol.">
        <title>Comparative whole genome sequence analysis of the carcinogenic bacterial model pathogen Helicobacter felis.</title>
        <authorList>
            <person name="Arnold I.C."/>
            <person name="Zigova Z."/>
            <person name="Holden M."/>
            <person name="Lawley T.D."/>
            <person name="Rad R."/>
            <person name="Dougan G."/>
            <person name="Falkow S."/>
            <person name="Bentley S.D."/>
            <person name="Muller A."/>
        </authorList>
    </citation>
    <scope>NUCLEOTIDE SEQUENCE [LARGE SCALE GENOMIC DNA]</scope>
    <source>
        <strain evidence="7">ATCC 49179 / CCUG 28539 / NCTC 12436 / CS1</strain>
    </source>
</reference>
<dbReference type="GeneID" id="36134134"/>
<dbReference type="Gene3D" id="3.40.50.150">
    <property type="entry name" value="Vaccinia Virus protein VP39"/>
    <property type="match status" value="1"/>
</dbReference>
<keyword evidence="4" id="KW-0808">Transferase</keyword>
<keyword evidence="6" id="KW-0689">Ribosomal protein</keyword>
<dbReference type="Proteomes" id="UP000007934">
    <property type="component" value="Chromosome"/>
</dbReference>
<accession>E7A9G3</accession>
<dbReference type="InterPro" id="IPR050078">
    <property type="entry name" value="Ribosomal_L11_MeTrfase_PrmA"/>
</dbReference>
<evidence type="ECO:0000256" key="1">
    <source>
        <dbReference type="ARBA" id="ARBA00009741"/>
    </source>
</evidence>
<evidence type="ECO:0000256" key="5">
    <source>
        <dbReference type="ARBA" id="ARBA00022691"/>
    </source>
</evidence>
<dbReference type="EMBL" id="FQ670179">
    <property type="protein sequence ID" value="CBY83340.1"/>
    <property type="molecule type" value="Genomic_DNA"/>
</dbReference>
<dbReference type="GO" id="GO:0005840">
    <property type="term" value="C:ribosome"/>
    <property type="evidence" value="ECO:0007669"/>
    <property type="project" value="UniProtKB-KW"/>
</dbReference>
<keyword evidence="3 6" id="KW-0489">Methyltransferase</keyword>
<evidence type="ECO:0000313" key="7">
    <source>
        <dbReference type="Proteomes" id="UP000007934"/>
    </source>
</evidence>
<dbReference type="InterPro" id="IPR029063">
    <property type="entry name" value="SAM-dependent_MTases_sf"/>
</dbReference>